<proteinExistence type="predicted"/>
<evidence type="ECO:0000313" key="2">
    <source>
        <dbReference type="Proteomes" id="UP000001699"/>
    </source>
</evidence>
<organism evidence="1 2">
    <name type="scientific">Aspergillus fumigatus (strain CBS 144.89 / FGSC A1163 / CEA10)</name>
    <name type="common">Neosartorya fumigata</name>
    <dbReference type="NCBI Taxonomy" id="451804"/>
    <lineage>
        <taxon>Eukaryota</taxon>
        <taxon>Fungi</taxon>
        <taxon>Dikarya</taxon>
        <taxon>Ascomycota</taxon>
        <taxon>Pezizomycotina</taxon>
        <taxon>Eurotiomycetes</taxon>
        <taxon>Eurotiomycetidae</taxon>
        <taxon>Eurotiales</taxon>
        <taxon>Aspergillaceae</taxon>
        <taxon>Aspergillus</taxon>
        <taxon>Aspergillus subgen. Fumigati</taxon>
    </lineage>
</organism>
<dbReference type="VEuPathDB" id="FungiDB:AFUB_025300"/>
<dbReference type="AlphaFoldDB" id="B0XRY8"/>
<name>B0XRY8_ASPFC</name>
<dbReference type="Proteomes" id="UP000001699">
    <property type="component" value="Unassembled WGS sequence"/>
</dbReference>
<keyword evidence="2" id="KW-1185">Reference proteome</keyword>
<accession>B0XRY8</accession>
<reference evidence="1 2" key="1">
    <citation type="journal article" date="2008" name="PLoS Genet.">
        <title>Genomic islands in the pathogenic filamentous fungus Aspergillus fumigatus.</title>
        <authorList>
            <person name="Fedorova N.D."/>
            <person name="Khaldi N."/>
            <person name="Joardar V.S."/>
            <person name="Maiti R."/>
            <person name="Amedeo P."/>
            <person name="Anderson M.J."/>
            <person name="Crabtree J."/>
            <person name="Silva J.C."/>
            <person name="Badger J.H."/>
            <person name="Albarraq A."/>
            <person name="Angiuoli S."/>
            <person name="Bussey H."/>
            <person name="Bowyer P."/>
            <person name="Cotty P.J."/>
            <person name="Dyer P.S."/>
            <person name="Egan A."/>
            <person name="Galens K."/>
            <person name="Fraser-Liggett C.M."/>
            <person name="Haas B.J."/>
            <person name="Inman J.M."/>
            <person name="Kent R."/>
            <person name="Lemieux S."/>
            <person name="Malavazi I."/>
            <person name="Orvis J."/>
            <person name="Roemer T."/>
            <person name="Ronning C.M."/>
            <person name="Sundaram J.P."/>
            <person name="Sutton G."/>
            <person name="Turner G."/>
            <person name="Venter J.C."/>
            <person name="White O.R."/>
            <person name="Whitty B.R."/>
            <person name="Youngman P."/>
            <person name="Wolfe K.H."/>
            <person name="Goldman G.H."/>
            <person name="Wortman J.R."/>
            <person name="Jiang B."/>
            <person name="Denning D.W."/>
            <person name="Nierman W.C."/>
        </authorList>
    </citation>
    <scope>NUCLEOTIDE SEQUENCE [LARGE SCALE GENOMIC DNA]</scope>
    <source>
        <strain evidence="2">CBS 144.89 / FGSC A1163 / CEA10</strain>
    </source>
</reference>
<evidence type="ECO:0000313" key="1">
    <source>
        <dbReference type="EMBL" id="EDP54474.1"/>
    </source>
</evidence>
<gene>
    <name evidence="1" type="ORF">AFUB_025300</name>
</gene>
<protein>
    <submittedName>
        <fullName evidence="1">Acetyl xylan esterase</fullName>
    </submittedName>
</protein>
<sequence>MGRLCRSSISSQVMHPLQVLTPNGSAPPNCNETVETCMQWVGIFGYKYDALKSVVENTPDDKYENHLRVTSCK</sequence>
<dbReference type="EMBL" id="DS499595">
    <property type="protein sequence ID" value="EDP54474.1"/>
    <property type="molecule type" value="Genomic_DNA"/>
</dbReference>
<dbReference type="HOGENOM" id="CLU_2704370_0_0_1"/>